<keyword evidence="4" id="KW-1015">Disulfide bond</keyword>
<comment type="caution">
    <text evidence="13">The sequence shown here is derived from an EMBL/GenBank/DDBJ whole genome shotgun (WGS) entry which is preliminary data.</text>
</comment>
<dbReference type="PIRSF" id="PIRSF001100">
    <property type="entry name" value="Beta_cellobiohydrolase"/>
    <property type="match status" value="1"/>
</dbReference>
<dbReference type="PROSITE" id="PS00655">
    <property type="entry name" value="GLYCOSYL_HYDROL_F6_1"/>
    <property type="match status" value="1"/>
</dbReference>
<keyword evidence="5 12" id="KW-0119">Carbohydrate metabolism</keyword>
<evidence type="ECO:0000256" key="12">
    <source>
        <dbReference type="RuleBase" id="RU361186"/>
    </source>
</evidence>
<keyword evidence="6 12" id="KW-0326">Glycosidase</keyword>
<feature type="active site" description="Proton donor" evidence="8 11">
    <location>
        <position position="141"/>
    </location>
</feature>
<dbReference type="InterPro" id="IPR036434">
    <property type="entry name" value="Beta_cellobiohydrolase_sf"/>
</dbReference>
<dbReference type="InterPro" id="IPR016288">
    <property type="entry name" value="Beta_cellobiohydrolase"/>
</dbReference>
<protein>
    <recommendedName>
        <fullName evidence="12">Glucanase</fullName>
        <ecNumber evidence="12">3.2.1.-</ecNumber>
    </recommendedName>
</protein>
<dbReference type="PANTHER" id="PTHR34876">
    <property type="match status" value="1"/>
</dbReference>
<sequence>MIKIATLAAGVFYLLMLPAAQASDGFYVNPQSSAAQWVQHNPDTPATARIRSAIANVPSALWLTGTSQTADRLTDQVSRYVSAAASTDKIPILVAYNLPHRDCSGGASKGGAPDATAYRTWIDHLITGIGSNPAVVILEPDALADMQCLGSDKRAERLTLLNYAVSGLKQRAPHTDVYLDAGNPGWKSPAAMAEALNAAGVKQAHGFALNIANFYTLAQVRSYGDAINSRLLSEFSYTKAIAVDTSRNGNGAIPGDWCNPPGRRLGIAPQVLSPQLVALWIKLPGNSDGASSPKTECHGGPIAGTFSADLALRLIDGN</sequence>
<dbReference type="PRINTS" id="PR00733">
    <property type="entry name" value="GLHYDRLASE6"/>
</dbReference>
<evidence type="ECO:0000256" key="2">
    <source>
        <dbReference type="ARBA" id="ARBA00022801"/>
    </source>
</evidence>
<dbReference type="GO" id="GO:0030245">
    <property type="term" value="P:cellulose catabolic process"/>
    <property type="evidence" value="ECO:0007669"/>
    <property type="project" value="UniProtKB-KW"/>
</dbReference>
<feature type="binding site" evidence="9">
    <location>
        <position position="186"/>
    </location>
    <ligand>
        <name>substrate</name>
    </ligand>
</feature>
<dbReference type="Pfam" id="PF01341">
    <property type="entry name" value="Glyco_hydro_6"/>
    <property type="match status" value="1"/>
</dbReference>
<feature type="binding site" evidence="9">
    <location>
        <position position="257"/>
    </location>
    <ligand>
        <name>substrate</name>
    </ligand>
</feature>
<accession>A0A7Y8ED27</accession>
<evidence type="ECO:0000256" key="10">
    <source>
        <dbReference type="PROSITE-ProRule" id="PRU10056"/>
    </source>
</evidence>
<dbReference type="PANTHER" id="PTHR34876:SF4">
    <property type="entry name" value="1,4-BETA-D-GLUCAN CELLOBIOHYDROLASE C-RELATED"/>
    <property type="match status" value="1"/>
</dbReference>
<keyword evidence="1 12" id="KW-0732">Signal</keyword>
<name>A0A7Y8ED27_9PSED</name>
<feature type="binding site" evidence="9">
    <location>
        <position position="213"/>
    </location>
    <ligand>
        <name>substrate</name>
    </ligand>
</feature>
<gene>
    <name evidence="13" type="ORF">HX822_05520</name>
</gene>
<dbReference type="PROSITE" id="PS00656">
    <property type="entry name" value="GLYCOSYL_HYDROL_F6_2"/>
    <property type="match status" value="1"/>
</dbReference>
<evidence type="ECO:0000256" key="6">
    <source>
        <dbReference type="ARBA" id="ARBA00023295"/>
    </source>
</evidence>
<feature type="active site" evidence="10">
    <location>
        <position position="102"/>
    </location>
</feature>
<comment type="similarity">
    <text evidence="12">Belongs to the glycosyl hydrolase family 6.</text>
</comment>
<dbReference type="GO" id="GO:0004553">
    <property type="term" value="F:hydrolase activity, hydrolyzing O-glycosyl compounds"/>
    <property type="evidence" value="ECO:0007669"/>
    <property type="project" value="InterPro"/>
</dbReference>
<dbReference type="Gene3D" id="3.20.20.40">
    <property type="entry name" value="1, 4-beta cellobiohydrolase"/>
    <property type="match status" value="1"/>
</dbReference>
<dbReference type="RefSeq" id="WP_177076353.1">
    <property type="nucleotide sequence ID" value="NZ_JACARG010000010.1"/>
</dbReference>
<feature type="chain" id="PRO_5031594021" description="Glucanase" evidence="12">
    <location>
        <begin position="23"/>
        <end position="318"/>
    </location>
</feature>
<dbReference type="Proteomes" id="UP000531950">
    <property type="component" value="Unassembled WGS sequence"/>
</dbReference>
<reference evidence="13 14" key="1">
    <citation type="submission" date="2020-04" db="EMBL/GenBank/DDBJ databases">
        <title>Molecular characterization of pseudomonads from Agaricus bisporus reveal novel blotch 2 pathogens in Western Europe.</title>
        <authorList>
            <person name="Taparia T."/>
            <person name="Krijger M."/>
            <person name="Haynes E."/>
            <person name="Elpinstone J.G."/>
            <person name="Noble R."/>
            <person name="Van Der Wolf J."/>
        </authorList>
    </citation>
    <scope>NUCLEOTIDE SEQUENCE [LARGE SCALE GENOMIC DNA]</scope>
    <source>
        <strain evidence="13 14">IPO3782</strain>
    </source>
</reference>
<evidence type="ECO:0000256" key="3">
    <source>
        <dbReference type="ARBA" id="ARBA00023001"/>
    </source>
</evidence>
<dbReference type="AlphaFoldDB" id="A0A7Y8ED27"/>
<dbReference type="EC" id="3.2.1.-" evidence="12"/>
<evidence type="ECO:0000256" key="9">
    <source>
        <dbReference type="PIRSR" id="PIRSR001100-2"/>
    </source>
</evidence>
<feature type="signal peptide" evidence="12">
    <location>
        <begin position="1"/>
        <end position="22"/>
    </location>
</feature>
<evidence type="ECO:0000256" key="11">
    <source>
        <dbReference type="PROSITE-ProRule" id="PRU10057"/>
    </source>
</evidence>
<evidence type="ECO:0000256" key="1">
    <source>
        <dbReference type="ARBA" id="ARBA00022729"/>
    </source>
</evidence>
<evidence type="ECO:0000313" key="14">
    <source>
        <dbReference type="Proteomes" id="UP000531950"/>
    </source>
</evidence>
<keyword evidence="3 12" id="KW-0136">Cellulose degradation</keyword>
<dbReference type="EMBL" id="JACARG010000010">
    <property type="protein sequence ID" value="NWE12389.1"/>
    <property type="molecule type" value="Genomic_DNA"/>
</dbReference>
<proteinExistence type="inferred from homology"/>
<evidence type="ECO:0000313" key="13">
    <source>
        <dbReference type="EMBL" id="NWE12389.1"/>
    </source>
</evidence>
<feature type="binding site" evidence="9">
    <location>
        <position position="62"/>
    </location>
    <ligand>
        <name>substrate</name>
    </ligand>
</feature>
<evidence type="ECO:0000256" key="5">
    <source>
        <dbReference type="ARBA" id="ARBA00023277"/>
    </source>
</evidence>
<organism evidence="13 14">
    <name type="scientific">Pseudomonas yamanorum</name>
    <dbReference type="NCBI Taxonomy" id="515393"/>
    <lineage>
        <taxon>Bacteria</taxon>
        <taxon>Pseudomonadati</taxon>
        <taxon>Pseudomonadota</taxon>
        <taxon>Gammaproteobacteria</taxon>
        <taxon>Pseudomonadales</taxon>
        <taxon>Pseudomonadaceae</taxon>
        <taxon>Pseudomonas</taxon>
    </lineage>
</organism>
<feature type="binding site" evidence="9">
    <location>
        <position position="282"/>
    </location>
    <ligand>
        <name>substrate</name>
    </ligand>
</feature>
<evidence type="ECO:0000256" key="4">
    <source>
        <dbReference type="ARBA" id="ARBA00023157"/>
    </source>
</evidence>
<dbReference type="InterPro" id="IPR001524">
    <property type="entry name" value="Glyco_hydro_6_CS"/>
</dbReference>
<evidence type="ECO:0000256" key="7">
    <source>
        <dbReference type="ARBA" id="ARBA00023326"/>
    </source>
</evidence>
<evidence type="ECO:0000256" key="8">
    <source>
        <dbReference type="PIRSR" id="PIRSR001100-1"/>
    </source>
</evidence>
<keyword evidence="2 12" id="KW-0378">Hydrolase</keyword>
<dbReference type="SUPFAM" id="SSF51989">
    <property type="entry name" value="Glycosyl hydrolases family 6, cellulases"/>
    <property type="match status" value="1"/>
</dbReference>
<keyword evidence="7 12" id="KW-0624">Polysaccharide degradation</keyword>
<feature type="active site" description="Proton acceptor" evidence="8">
    <location>
        <position position="288"/>
    </location>
</feature>